<dbReference type="SUPFAM" id="SSF56112">
    <property type="entry name" value="Protein kinase-like (PK-like)"/>
    <property type="match status" value="1"/>
</dbReference>
<dbReference type="Gene3D" id="3.90.1200.10">
    <property type="match status" value="1"/>
</dbReference>
<evidence type="ECO:0000313" key="2">
    <source>
        <dbReference type="EMBL" id="GAA3719991.1"/>
    </source>
</evidence>
<dbReference type="InterPro" id="IPR002575">
    <property type="entry name" value="Aminoglycoside_PTrfase"/>
</dbReference>
<comment type="caution">
    <text evidence="2">The sequence shown here is derived from an EMBL/GenBank/DDBJ whole genome shotgun (WGS) entry which is preliminary data.</text>
</comment>
<evidence type="ECO:0000313" key="3">
    <source>
        <dbReference type="Proteomes" id="UP001500920"/>
    </source>
</evidence>
<dbReference type="RefSeq" id="WP_344701605.1">
    <property type="nucleotide sequence ID" value="NZ_BAABCK010000014.1"/>
</dbReference>
<protein>
    <recommendedName>
        <fullName evidence="1">Aminoglycoside phosphotransferase domain-containing protein</fullName>
    </recommendedName>
</protein>
<dbReference type="InterPro" id="IPR011009">
    <property type="entry name" value="Kinase-like_dom_sf"/>
</dbReference>
<accession>A0ABP7EJD9</accession>
<gene>
    <name evidence="2" type="ORF">GCM10022378_07620</name>
</gene>
<name>A0ABP7EJD9_9STAP</name>
<sequence length="226" mass="26493">MHTFEIYEEYYDWEQLKGNSDAEVHLLSYGGEDPPNMYQPQEPLIAKSYVNDIRKTRREYKRLLWMDINNINGVPKPVTLYEEAGAYMFYLALPGIDAQAFLKQQDEKTTAETLKQIGRYLSFFHKQKIEECPFDHRNGQLDDDPVFSHGDFTLSNVIVNENYITGSVDMVGIGIRDRYYDIVSMALDIEEKLGEGYVESFYEGYRIKDQVEKDKFEQFEKLIAKK</sequence>
<evidence type="ECO:0000259" key="1">
    <source>
        <dbReference type="Pfam" id="PF01636"/>
    </source>
</evidence>
<reference evidence="3" key="1">
    <citation type="journal article" date="2019" name="Int. J. Syst. Evol. Microbiol.">
        <title>The Global Catalogue of Microorganisms (GCM) 10K type strain sequencing project: providing services to taxonomists for standard genome sequencing and annotation.</title>
        <authorList>
            <consortium name="The Broad Institute Genomics Platform"/>
            <consortium name="The Broad Institute Genome Sequencing Center for Infectious Disease"/>
            <person name="Wu L."/>
            <person name="Ma J."/>
        </authorList>
    </citation>
    <scope>NUCLEOTIDE SEQUENCE [LARGE SCALE GENOMIC DNA]</scope>
    <source>
        <strain evidence="3">JCM 16981</strain>
    </source>
</reference>
<dbReference type="Proteomes" id="UP001500920">
    <property type="component" value="Unassembled WGS sequence"/>
</dbReference>
<dbReference type="Pfam" id="PF01636">
    <property type="entry name" value="APH"/>
    <property type="match status" value="1"/>
</dbReference>
<organism evidence="2 3">
    <name type="scientific">Salinicoccus jeotgali</name>
    <dbReference type="NCBI Taxonomy" id="381634"/>
    <lineage>
        <taxon>Bacteria</taxon>
        <taxon>Bacillati</taxon>
        <taxon>Bacillota</taxon>
        <taxon>Bacilli</taxon>
        <taxon>Bacillales</taxon>
        <taxon>Staphylococcaceae</taxon>
        <taxon>Salinicoccus</taxon>
    </lineage>
</organism>
<dbReference type="EMBL" id="BAABCK010000014">
    <property type="protein sequence ID" value="GAA3719991.1"/>
    <property type="molecule type" value="Genomic_DNA"/>
</dbReference>
<feature type="domain" description="Aminoglycoside phosphotransferase" evidence="1">
    <location>
        <begin position="142"/>
        <end position="206"/>
    </location>
</feature>
<keyword evidence="3" id="KW-1185">Reference proteome</keyword>
<proteinExistence type="predicted"/>